<gene>
    <name evidence="2" type="ORF">OS242_03220</name>
</gene>
<reference evidence="2 3" key="1">
    <citation type="submission" date="2022-11" db="EMBL/GenBank/DDBJ databases">
        <title>Study of microbial diversity in lake waters.</title>
        <authorList>
            <person name="Zhang J."/>
        </authorList>
    </citation>
    <scope>NUCLEOTIDE SEQUENCE [LARGE SCALE GENOMIC DNA]</scope>
    <source>
        <strain evidence="2 3">DT12</strain>
    </source>
</reference>
<evidence type="ECO:0000313" key="2">
    <source>
        <dbReference type="EMBL" id="MCX7568972.1"/>
    </source>
</evidence>
<name>A0ABT3WZM4_9BACL</name>
<dbReference type="InterPro" id="IPR036112">
    <property type="entry name" value="ComA_synth_sf"/>
</dbReference>
<keyword evidence="3" id="KW-1185">Reference proteome</keyword>
<dbReference type="EMBL" id="JAPMLT010000001">
    <property type="protein sequence ID" value="MCX7568972.1"/>
    <property type="molecule type" value="Genomic_DNA"/>
</dbReference>
<comment type="caution">
    <text evidence="2">The sequence shown here is derived from an EMBL/GenBank/DDBJ whole genome shotgun (WGS) entry which is preliminary data.</text>
</comment>
<dbReference type="Gene3D" id="3.20.20.70">
    <property type="entry name" value="Aldolase class I"/>
    <property type="match status" value="1"/>
</dbReference>
<dbReference type="RefSeq" id="WP_267150202.1">
    <property type="nucleotide sequence ID" value="NZ_JAPMLT010000001.1"/>
</dbReference>
<evidence type="ECO:0000313" key="3">
    <source>
        <dbReference type="Proteomes" id="UP001208017"/>
    </source>
</evidence>
<dbReference type="Pfam" id="PF02679">
    <property type="entry name" value="ComA"/>
    <property type="match status" value="1"/>
</dbReference>
<evidence type="ECO:0000256" key="1">
    <source>
        <dbReference type="ARBA" id="ARBA00010424"/>
    </source>
</evidence>
<dbReference type="Proteomes" id="UP001208017">
    <property type="component" value="Unassembled WGS sequence"/>
</dbReference>
<dbReference type="InterPro" id="IPR013785">
    <property type="entry name" value="Aldolase_TIM"/>
</dbReference>
<proteinExistence type="inferred from homology"/>
<comment type="similarity">
    <text evidence="1">Belongs to the phosphosulfolactate synthase family.</text>
</comment>
<organism evidence="2 3">
    <name type="scientific">Tumebacillus lacus</name>
    <dbReference type="NCBI Taxonomy" id="2995335"/>
    <lineage>
        <taxon>Bacteria</taxon>
        <taxon>Bacillati</taxon>
        <taxon>Bacillota</taxon>
        <taxon>Bacilli</taxon>
        <taxon>Bacillales</taxon>
        <taxon>Alicyclobacillaceae</taxon>
        <taxon>Tumebacillus</taxon>
    </lineage>
</organism>
<sequence>MQRSSSERDVRVRAWDDLLHDPIPGRIAKPRTEHGLTMLIDTGLGLQETRDLIELASPYIDYLKLGFGTSKLYPATVLADKIRLLHEHQINVYPGGTFLETAILQNKWEPFLDRCLQLGMRTVEVSDGTITLSPELRRRIIREAKRLGFHVFTEVGKKENGAMLPVDVQLQMIEADLESGATNVIIEGRESGKAVGLFNEDGTLRRDDFDALVEQLPHPSRLIWEAPLKSQQIELIHTFGPNVNLGNINPRDTISLEALRCGLRSDTLRNTL</sequence>
<accession>A0ABT3WZM4</accession>
<dbReference type="PANTHER" id="PTHR48413">
    <property type="match status" value="1"/>
</dbReference>
<dbReference type="InterPro" id="IPR003830">
    <property type="entry name" value="ComA_synth"/>
</dbReference>
<dbReference type="SUPFAM" id="SSF102110">
    <property type="entry name" value="(2r)-phospho-3-sulfolactate synthase ComA"/>
    <property type="match status" value="1"/>
</dbReference>
<dbReference type="PANTHER" id="PTHR48413:SF1">
    <property type="entry name" value="PROTEIN HEAT-STRESS-ASSOCIATED 32"/>
    <property type="match status" value="1"/>
</dbReference>
<protein>
    <submittedName>
        <fullName evidence="2">Phosphosulfolactate synthase</fullName>
    </submittedName>
</protein>